<keyword evidence="1" id="KW-1015">Disulfide bond</keyword>
<dbReference type="PROSITE" id="PS50050">
    <property type="entry name" value="TNFR_NGFR_2"/>
    <property type="match status" value="1"/>
</dbReference>
<evidence type="ECO:0000256" key="3">
    <source>
        <dbReference type="SAM" id="Phobius"/>
    </source>
</evidence>
<evidence type="ECO:0000256" key="2">
    <source>
        <dbReference type="SAM" id="MobiDB-lite"/>
    </source>
</evidence>
<dbReference type="SUPFAM" id="SSF57586">
    <property type="entry name" value="TNF receptor-like"/>
    <property type="match status" value="1"/>
</dbReference>
<feature type="repeat" description="TNFR-Cys" evidence="1">
    <location>
        <begin position="31"/>
        <end position="68"/>
    </location>
</feature>
<evidence type="ECO:0000256" key="4">
    <source>
        <dbReference type="SAM" id="SignalP"/>
    </source>
</evidence>
<keyword evidence="6" id="KW-1185">Reference proteome</keyword>
<dbReference type="PROSITE" id="PS00652">
    <property type="entry name" value="TNFR_NGFR_1"/>
    <property type="match status" value="1"/>
</dbReference>
<evidence type="ECO:0000259" key="5">
    <source>
        <dbReference type="PROSITE" id="PS50050"/>
    </source>
</evidence>
<feature type="disulfide bond" evidence="1">
    <location>
        <begin position="47"/>
        <end position="60"/>
    </location>
</feature>
<keyword evidence="4" id="KW-0732">Signal</keyword>
<feature type="signal peptide" evidence="4">
    <location>
        <begin position="1"/>
        <end position="20"/>
    </location>
</feature>
<feature type="compositionally biased region" description="Polar residues" evidence="2">
    <location>
        <begin position="157"/>
        <end position="168"/>
    </location>
</feature>
<evidence type="ECO:0000313" key="7">
    <source>
        <dbReference type="WBParaSite" id="L893_g8382.t1"/>
    </source>
</evidence>
<feature type="transmembrane region" description="Helical" evidence="3">
    <location>
        <begin position="129"/>
        <end position="146"/>
    </location>
</feature>
<accession>A0A1I8AR64</accession>
<dbReference type="SMART" id="SM00208">
    <property type="entry name" value="TNFR"/>
    <property type="match status" value="1"/>
</dbReference>
<keyword evidence="3" id="KW-1133">Transmembrane helix</keyword>
<feature type="domain" description="TNFR-Cys" evidence="5">
    <location>
        <begin position="31"/>
        <end position="68"/>
    </location>
</feature>
<feature type="region of interest" description="Disordered" evidence="2">
    <location>
        <begin position="157"/>
        <end position="181"/>
    </location>
</feature>
<protein>
    <submittedName>
        <fullName evidence="7">TNFR-Cys domain-containing protein</fullName>
    </submittedName>
</protein>
<evidence type="ECO:0000256" key="1">
    <source>
        <dbReference type="PROSITE-ProRule" id="PRU00206"/>
    </source>
</evidence>
<name>A0A1I8AR64_9BILA</name>
<reference evidence="7" key="1">
    <citation type="submission" date="2016-11" db="UniProtKB">
        <authorList>
            <consortium name="WormBaseParasite"/>
        </authorList>
    </citation>
    <scope>IDENTIFICATION</scope>
</reference>
<proteinExistence type="predicted"/>
<feature type="chain" id="PRO_5009315048" evidence="4">
    <location>
        <begin position="21"/>
        <end position="181"/>
    </location>
</feature>
<sequence>MWIKLSLFVALLTLLRVAEASIANVTFEVGVCPEGFFLGNYQRCRPCTKCGIGYFAEIDCSRTHDTKCNYCLSESALMNQNFAFQCDNDLQNMRDLGYFQEPDSPEVDNSQTVTKETHATSRLLCTEDILGFALILSLLALLASWLDKRWNRSTPRTPLVYSTSPSSDHSGKKKYGRLEEI</sequence>
<dbReference type="AlphaFoldDB" id="A0A1I8AR64"/>
<organism evidence="6 7">
    <name type="scientific">Steinernema glaseri</name>
    <dbReference type="NCBI Taxonomy" id="37863"/>
    <lineage>
        <taxon>Eukaryota</taxon>
        <taxon>Metazoa</taxon>
        <taxon>Ecdysozoa</taxon>
        <taxon>Nematoda</taxon>
        <taxon>Chromadorea</taxon>
        <taxon>Rhabditida</taxon>
        <taxon>Tylenchina</taxon>
        <taxon>Panagrolaimomorpha</taxon>
        <taxon>Strongyloidoidea</taxon>
        <taxon>Steinernematidae</taxon>
        <taxon>Steinernema</taxon>
    </lineage>
</organism>
<dbReference type="WBParaSite" id="L893_g8382.t1">
    <property type="protein sequence ID" value="L893_g8382.t1"/>
    <property type="gene ID" value="L893_g8382"/>
</dbReference>
<keyword evidence="3" id="KW-0472">Membrane</keyword>
<comment type="caution">
    <text evidence="1">Lacks conserved residue(s) required for the propagation of feature annotation.</text>
</comment>
<evidence type="ECO:0000313" key="6">
    <source>
        <dbReference type="Proteomes" id="UP000095287"/>
    </source>
</evidence>
<dbReference type="InterPro" id="IPR001368">
    <property type="entry name" value="TNFR/NGFR_Cys_rich_reg"/>
</dbReference>
<keyword evidence="3" id="KW-0812">Transmembrane</keyword>
<dbReference type="Proteomes" id="UP000095287">
    <property type="component" value="Unplaced"/>
</dbReference>
<dbReference type="Gene3D" id="2.10.50.10">
    <property type="entry name" value="Tumor Necrosis Factor Receptor, subunit A, domain 2"/>
    <property type="match status" value="1"/>
</dbReference>
<feature type="disulfide bond" evidence="1">
    <location>
        <begin position="50"/>
        <end position="68"/>
    </location>
</feature>
<dbReference type="Pfam" id="PF00020">
    <property type="entry name" value="TNFR_c6"/>
    <property type="match status" value="1"/>
</dbReference>